<organism evidence="5 6">
    <name type="scientific">Streptomyces alkaliphilus</name>
    <dbReference type="NCBI Taxonomy" id="1472722"/>
    <lineage>
        <taxon>Bacteria</taxon>
        <taxon>Bacillati</taxon>
        <taxon>Actinomycetota</taxon>
        <taxon>Actinomycetes</taxon>
        <taxon>Kitasatosporales</taxon>
        <taxon>Streptomycetaceae</taxon>
        <taxon>Streptomyces</taxon>
    </lineage>
</organism>
<dbReference type="GO" id="GO:0044550">
    <property type="term" value="P:secondary metabolite biosynthetic process"/>
    <property type="evidence" value="ECO:0007669"/>
    <property type="project" value="TreeGrafter"/>
</dbReference>
<name>A0A7W3XZS6_9ACTN</name>
<dbReference type="GO" id="GO:0005737">
    <property type="term" value="C:cytoplasm"/>
    <property type="evidence" value="ECO:0007669"/>
    <property type="project" value="TreeGrafter"/>
</dbReference>
<dbReference type="GO" id="GO:0031177">
    <property type="term" value="F:phosphopantetheine binding"/>
    <property type="evidence" value="ECO:0007669"/>
    <property type="project" value="InterPro"/>
</dbReference>
<dbReference type="InterPro" id="IPR009081">
    <property type="entry name" value="PP-bd_ACP"/>
</dbReference>
<dbReference type="InterPro" id="IPR006162">
    <property type="entry name" value="Ppantetheine_attach_site"/>
</dbReference>
<reference evidence="6" key="1">
    <citation type="submission" date="2019-10" db="EMBL/GenBank/DDBJ databases">
        <title>Streptomyces sp. nov., a novel actinobacterium isolated from alkaline environment.</title>
        <authorList>
            <person name="Golinska P."/>
        </authorList>
    </citation>
    <scope>NUCLEOTIDE SEQUENCE [LARGE SCALE GENOMIC DNA]</scope>
    <source>
        <strain evidence="6">DSM 42118</strain>
    </source>
</reference>
<keyword evidence="3" id="KW-0597">Phosphoprotein</keyword>
<keyword evidence="2" id="KW-0596">Phosphopantetheine</keyword>
<dbReference type="GO" id="GO:0043041">
    <property type="term" value="P:amino acid activation for nonribosomal peptide biosynthetic process"/>
    <property type="evidence" value="ECO:0007669"/>
    <property type="project" value="TreeGrafter"/>
</dbReference>
<evidence type="ECO:0000313" key="5">
    <source>
        <dbReference type="EMBL" id="MBB0242859.1"/>
    </source>
</evidence>
<gene>
    <name evidence="5" type="ORF">FNQ90_01745</name>
</gene>
<evidence type="ECO:0000259" key="4">
    <source>
        <dbReference type="PROSITE" id="PS50075"/>
    </source>
</evidence>
<feature type="domain" description="Carrier" evidence="4">
    <location>
        <begin position="1"/>
        <end position="72"/>
    </location>
</feature>
<dbReference type="Proteomes" id="UP000538929">
    <property type="component" value="Unassembled WGS sequence"/>
</dbReference>
<proteinExistence type="predicted"/>
<dbReference type="InterPro" id="IPR036736">
    <property type="entry name" value="ACP-like_sf"/>
</dbReference>
<comment type="cofactor">
    <cofactor evidence="1">
        <name>pantetheine 4'-phosphate</name>
        <dbReference type="ChEBI" id="CHEBI:47942"/>
    </cofactor>
</comment>
<dbReference type="PANTHER" id="PTHR45527">
    <property type="entry name" value="NONRIBOSOMAL PEPTIDE SYNTHETASE"/>
    <property type="match status" value="1"/>
</dbReference>
<dbReference type="GO" id="GO:0017000">
    <property type="term" value="P:antibiotic biosynthetic process"/>
    <property type="evidence" value="ECO:0007669"/>
    <property type="project" value="UniProtKB-ARBA"/>
</dbReference>
<dbReference type="PROSITE" id="PS50075">
    <property type="entry name" value="CARRIER"/>
    <property type="match status" value="1"/>
</dbReference>
<evidence type="ECO:0000256" key="2">
    <source>
        <dbReference type="ARBA" id="ARBA00022450"/>
    </source>
</evidence>
<evidence type="ECO:0000313" key="6">
    <source>
        <dbReference type="Proteomes" id="UP000538929"/>
    </source>
</evidence>
<evidence type="ECO:0000256" key="1">
    <source>
        <dbReference type="ARBA" id="ARBA00001957"/>
    </source>
</evidence>
<accession>A0A7W3XZS6</accession>
<dbReference type="SUPFAM" id="SSF47336">
    <property type="entry name" value="ACP-like"/>
    <property type="match status" value="1"/>
</dbReference>
<dbReference type="PANTHER" id="PTHR45527:SF1">
    <property type="entry name" value="FATTY ACID SYNTHASE"/>
    <property type="match status" value="1"/>
</dbReference>
<dbReference type="Gene3D" id="3.40.50.1820">
    <property type="entry name" value="alpha/beta hydrolase"/>
    <property type="match status" value="1"/>
</dbReference>
<dbReference type="EMBL" id="VKHT01000023">
    <property type="protein sequence ID" value="MBB0242859.1"/>
    <property type="molecule type" value="Genomic_DNA"/>
</dbReference>
<dbReference type="PROSITE" id="PS00012">
    <property type="entry name" value="PHOSPHOPANTETHEINE"/>
    <property type="match status" value="1"/>
</dbReference>
<dbReference type="InterPro" id="IPR029058">
    <property type="entry name" value="AB_hydrolase_fold"/>
</dbReference>
<sequence>MAERLLAEIWEELLGVTGVGAGDDFFALGGHSLLATRLTGRIAARIGTRVPLRLVFEHPVLADLAQHLPASDSWASSEAIPRVQRVRGRIGR</sequence>
<protein>
    <recommendedName>
        <fullName evidence="4">Carrier domain-containing protein</fullName>
    </recommendedName>
</protein>
<dbReference type="FunFam" id="1.10.1200.10:FF:000005">
    <property type="entry name" value="Nonribosomal peptide synthetase 1"/>
    <property type="match status" value="1"/>
</dbReference>
<dbReference type="SMART" id="SM00823">
    <property type="entry name" value="PKS_PP"/>
    <property type="match status" value="1"/>
</dbReference>
<evidence type="ECO:0000256" key="3">
    <source>
        <dbReference type="ARBA" id="ARBA00022553"/>
    </source>
</evidence>
<dbReference type="Pfam" id="PF00550">
    <property type="entry name" value="PP-binding"/>
    <property type="match status" value="1"/>
</dbReference>
<dbReference type="AlphaFoldDB" id="A0A7W3XZS6"/>
<comment type="caution">
    <text evidence="5">The sequence shown here is derived from an EMBL/GenBank/DDBJ whole genome shotgun (WGS) entry which is preliminary data.</text>
</comment>
<keyword evidence="6" id="KW-1185">Reference proteome</keyword>
<dbReference type="InterPro" id="IPR020806">
    <property type="entry name" value="PKS_PP-bd"/>
</dbReference>